<dbReference type="GO" id="GO:0006355">
    <property type="term" value="P:regulation of DNA-templated transcription"/>
    <property type="evidence" value="ECO:0007669"/>
    <property type="project" value="InterPro"/>
</dbReference>
<name>A0A2S0KEW5_9ACTN</name>
<reference evidence="2 3" key="1">
    <citation type="submission" date="2018-03" db="EMBL/GenBank/DDBJ databases">
        <title>Characteristics and genome of n-alkane degrading marine bacteria Gordonia iterans isolated from crude oil contaminated in Tae-an, South Korea.</title>
        <authorList>
            <person name="Lee S.-S."/>
            <person name="Kim H."/>
        </authorList>
    </citation>
    <scope>NUCLEOTIDE SEQUENCE [LARGE SCALE GENOMIC DNA]</scope>
    <source>
        <strain evidence="2 3">Co17</strain>
    </source>
</reference>
<dbReference type="Proteomes" id="UP000239814">
    <property type="component" value="Chromosome"/>
</dbReference>
<dbReference type="InterPro" id="IPR053853">
    <property type="entry name" value="FitA-like_RHH"/>
</dbReference>
<dbReference type="KEGG" id="git:C6V83_07940"/>
<dbReference type="OrthoDB" id="7107936at2"/>
<evidence type="ECO:0000313" key="3">
    <source>
        <dbReference type="Proteomes" id="UP000239814"/>
    </source>
</evidence>
<accession>A0A2S0KEW5</accession>
<dbReference type="EMBL" id="CP027433">
    <property type="protein sequence ID" value="AVM00213.1"/>
    <property type="molecule type" value="Genomic_DNA"/>
</dbReference>
<sequence length="83" mass="9834">MANLQVKNFPDDLHAELGVRARAEHSTMSEYVTRVLRRDLSRPRFAEWAERVRRENPVLREFDTSEAIAEARAEYDPDERFDQ</sequence>
<gene>
    <name evidence="2" type="ORF">C6V83_07940</name>
</gene>
<proteinExistence type="predicted"/>
<dbReference type="AlphaFoldDB" id="A0A2S0KEW5"/>
<dbReference type="RefSeq" id="WP_105941944.1">
    <property type="nucleotide sequence ID" value="NZ_CP027433.1"/>
</dbReference>
<evidence type="ECO:0000259" key="1">
    <source>
        <dbReference type="Pfam" id="PF22513"/>
    </source>
</evidence>
<protein>
    <recommendedName>
        <fullName evidence="1">Antitoxin FitA-like ribbon-helix-helix domain-containing protein</fullName>
    </recommendedName>
</protein>
<dbReference type="SUPFAM" id="SSF47598">
    <property type="entry name" value="Ribbon-helix-helix"/>
    <property type="match status" value="1"/>
</dbReference>
<dbReference type="InterPro" id="IPR010985">
    <property type="entry name" value="Ribbon_hlx_hlx"/>
</dbReference>
<organism evidence="2 3">
    <name type="scientific">Gordonia iterans</name>
    <dbReference type="NCBI Taxonomy" id="1004901"/>
    <lineage>
        <taxon>Bacteria</taxon>
        <taxon>Bacillati</taxon>
        <taxon>Actinomycetota</taxon>
        <taxon>Actinomycetes</taxon>
        <taxon>Mycobacteriales</taxon>
        <taxon>Gordoniaceae</taxon>
        <taxon>Gordonia</taxon>
    </lineage>
</organism>
<dbReference type="Pfam" id="PF22513">
    <property type="entry name" value="FitA-like_RHH"/>
    <property type="match status" value="1"/>
</dbReference>
<feature type="domain" description="Antitoxin FitA-like ribbon-helix-helix" evidence="1">
    <location>
        <begin position="2"/>
        <end position="38"/>
    </location>
</feature>
<keyword evidence="3" id="KW-1185">Reference proteome</keyword>
<evidence type="ECO:0000313" key="2">
    <source>
        <dbReference type="EMBL" id="AVM00213.1"/>
    </source>
</evidence>